<dbReference type="Proteomes" id="UP000669133">
    <property type="component" value="Unassembled WGS sequence"/>
</dbReference>
<feature type="region of interest" description="Disordered" evidence="1">
    <location>
        <begin position="65"/>
        <end position="96"/>
    </location>
</feature>
<dbReference type="GeneID" id="93649350"/>
<evidence type="ECO:0000313" key="3">
    <source>
        <dbReference type="Proteomes" id="UP000669133"/>
    </source>
</evidence>
<reference evidence="2 3" key="1">
    <citation type="submission" date="2020-12" db="EMBL/GenBank/DDBJ databases">
        <title>Effect of drift, selection, and recombination on the evolution of hybrid genomes in Candida yeast pathogens.</title>
        <authorList>
            <person name="Mixao V."/>
            <person name="Ksiezopolska E."/>
            <person name="Saus E."/>
            <person name="Boekhout T."/>
            <person name="Gacser A."/>
            <person name="Gabaldon T."/>
        </authorList>
    </citation>
    <scope>NUCLEOTIDE SEQUENCE [LARGE SCALE GENOMIC DNA]</scope>
    <source>
        <strain evidence="2 3">BP57</strain>
    </source>
</reference>
<dbReference type="RefSeq" id="XP_067550745.1">
    <property type="nucleotide sequence ID" value="XM_067695116.1"/>
</dbReference>
<comment type="caution">
    <text evidence="2">The sequence shown here is derived from an EMBL/GenBank/DDBJ whole genome shotgun (WGS) entry which is preliminary data.</text>
</comment>
<accession>A0A8H7ZJ41</accession>
<evidence type="ECO:0000313" key="2">
    <source>
        <dbReference type="EMBL" id="KAG5421629.1"/>
    </source>
</evidence>
<keyword evidence="3" id="KW-1185">Reference proteome</keyword>
<gene>
    <name evidence="2" type="ORF">I9W82_000721</name>
</gene>
<proteinExistence type="predicted"/>
<dbReference type="OrthoDB" id="4096135at2759"/>
<organism evidence="2 3">
    <name type="scientific">Candida metapsilosis</name>
    <dbReference type="NCBI Taxonomy" id="273372"/>
    <lineage>
        <taxon>Eukaryota</taxon>
        <taxon>Fungi</taxon>
        <taxon>Dikarya</taxon>
        <taxon>Ascomycota</taxon>
        <taxon>Saccharomycotina</taxon>
        <taxon>Pichiomycetes</taxon>
        <taxon>Debaryomycetaceae</taxon>
        <taxon>Candida/Lodderomyces clade</taxon>
        <taxon>Candida</taxon>
    </lineage>
</organism>
<dbReference type="EMBL" id="JAEOAQ010000001">
    <property type="protein sequence ID" value="KAG5421629.1"/>
    <property type="molecule type" value="Genomic_DNA"/>
</dbReference>
<name>A0A8H7ZJ41_9ASCO</name>
<sequence length="442" mass="50573">MDFEYDNTHFSNDIELDDVTDETQSHDVNHMHFIGDNANCFTVDPNSNIDFNSVEWEYLQIAQESLHQQQQQQRHHRHHHHHHHHTSHSSGLEISPSISNHTLQSLRPAFSTEYDTDNTDLLGILDSQNPSNLNLSTNQDCLSNDSLLNSSTHANKADNDFTFEHHLDSTYWEYLLEKDNMLHDSRDISNINTSGRTDDDCNEDDDKIDDVLKNGDINSAICSTCTIEDDELAGNSSHYNQDDQIMQYNSNDEAGDISLEEESVWDDRLTYAKHNQAENTNFFSDPIALQLSVPSSTPVAPVKSKKNTDKYITAPIYEWPDDETTGASKFYNKMKVRLSTLEPKCVSDAVLKTVREEFVIQDLFLNGESPPSPEVPESIRKRSDRDVEWTPLSVYKAYTNIKSPTNGKESYNRLVPYSSCIGTLNYRPKDHAAWKRAPNRRQ</sequence>
<evidence type="ECO:0000256" key="1">
    <source>
        <dbReference type="SAM" id="MobiDB-lite"/>
    </source>
</evidence>
<dbReference type="AlphaFoldDB" id="A0A8H7ZJ41"/>
<feature type="compositionally biased region" description="Basic residues" evidence="1">
    <location>
        <begin position="73"/>
        <end position="87"/>
    </location>
</feature>
<protein>
    <submittedName>
        <fullName evidence="2">Uncharacterized protein</fullName>
    </submittedName>
</protein>